<dbReference type="EMBL" id="VJMJ01000034">
    <property type="protein sequence ID" value="KAF0741874.1"/>
    <property type="molecule type" value="Genomic_DNA"/>
</dbReference>
<name>A0A6G0XN23_9STRA</name>
<dbReference type="InterPro" id="IPR000232">
    <property type="entry name" value="HSF_DNA-bd"/>
</dbReference>
<evidence type="ECO:0000256" key="3">
    <source>
        <dbReference type="ARBA" id="ARBA00023242"/>
    </source>
</evidence>
<dbReference type="PANTHER" id="PTHR10015">
    <property type="entry name" value="HEAT SHOCK TRANSCRIPTION FACTOR"/>
    <property type="match status" value="1"/>
</dbReference>
<evidence type="ECO:0000313" key="7">
    <source>
        <dbReference type="EMBL" id="KAF0741874.1"/>
    </source>
</evidence>
<proteinExistence type="inferred from homology"/>
<sequence length="284" mass="32107">MAVAPSSENGAMAQFIRKLYFLLEKRSSREVVGWAKDGLSFVVYNPKLFATTILPEFFAHRKWSRFVTELSRYGFHECKQVAAPSADAVEYSHIDFQRGNVKALKRIQVRRKRELEPHRRAVVDEIEETILGIKRQIVRETKSVHEVADYLSGVFDEPTQVTYMPSRTQSTPPPLPLDPPRSRLPPPQLLDPPRPRLILPPPETEVVHELLPNGDYIADMLPSMSMHPNAMEATGYSAWLPNDPRFAGSSNDHVELDASTFELLDSFLSARPASPSSMAITSLW</sequence>
<organism evidence="7 8">
    <name type="scientific">Aphanomyces euteiches</name>
    <dbReference type="NCBI Taxonomy" id="100861"/>
    <lineage>
        <taxon>Eukaryota</taxon>
        <taxon>Sar</taxon>
        <taxon>Stramenopiles</taxon>
        <taxon>Oomycota</taxon>
        <taxon>Saprolegniomycetes</taxon>
        <taxon>Saprolegniales</taxon>
        <taxon>Verrucalvaceae</taxon>
        <taxon>Aphanomyces</taxon>
    </lineage>
</organism>
<feature type="region of interest" description="Disordered" evidence="5">
    <location>
        <begin position="161"/>
        <end position="196"/>
    </location>
</feature>
<evidence type="ECO:0000256" key="1">
    <source>
        <dbReference type="ARBA" id="ARBA00004123"/>
    </source>
</evidence>
<evidence type="ECO:0000256" key="4">
    <source>
        <dbReference type="RuleBase" id="RU004020"/>
    </source>
</evidence>
<dbReference type="GO" id="GO:0043565">
    <property type="term" value="F:sequence-specific DNA binding"/>
    <property type="evidence" value="ECO:0007669"/>
    <property type="project" value="InterPro"/>
</dbReference>
<comment type="subcellular location">
    <subcellularLocation>
        <location evidence="1">Nucleus</location>
    </subcellularLocation>
</comment>
<feature type="compositionally biased region" description="Polar residues" evidence="5">
    <location>
        <begin position="161"/>
        <end position="170"/>
    </location>
</feature>
<evidence type="ECO:0000313" key="8">
    <source>
        <dbReference type="Proteomes" id="UP000481153"/>
    </source>
</evidence>
<dbReference type="GO" id="GO:0005634">
    <property type="term" value="C:nucleus"/>
    <property type="evidence" value="ECO:0007669"/>
    <property type="project" value="UniProtKB-SubCell"/>
</dbReference>
<keyword evidence="3" id="KW-0539">Nucleus</keyword>
<dbReference type="AlphaFoldDB" id="A0A6G0XN23"/>
<feature type="domain" description="HSF-type DNA-binding" evidence="6">
    <location>
        <begin position="11"/>
        <end position="110"/>
    </location>
</feature>
<dbReference type="Gene3D" id="1.10.10.10">
    <property type="entry name" value="Winged helix-like DNA-binding domain superfamily/Winged helix DNA-binding domain"/>
    <property type="match status" value="1"/>
</dbReference>
<dbReference type="SUPFAM" id="SSF46785">
    <property type="entry name" value="Winged helix' DNA-binding domain"/>
    <property type="match status" value="1"/>
</dbReference>
<gene>
    <name evidence="7" type="ORF">Ae201684_003065</name>
</gene>
<feature type="compositionally biased region" description="Pro residues" evidence="5">
    <location>
        <begin position="171"/>
        <end position="192"/>
    </location>
</feature>
<dbReference type="InterPro" id="IPR036390">
    <property type="entry name" value="WH_DNA-bd_sf"/>
</dbReference>
<protein>
    <recommendedName>
        <fullName evidence="6">HSF-type DNA-binding domain-containing protein</fullName>
    </recommendedName>
</protein>
<dbReference type="InterPro" id="IPR036388">
    <property type="entry name" value="WH-like_DNA-bd_sf"/>
</dbReference>
<reference evidence="7 8" key="1">
    <citation type="submission" date="2019-07" db="EMBL/GenBank/DDBJ databases">
        <title>Genomics analysis of Aphanomyces spp. identifies a new class of oomycete effector associated with host adaptation.</title>
        <authorList>
            <person name="Gaulin E."/>
        </authorList>
    </citation>
    <scope>NUCLEOTIDE SEQUENCE [LARGE SCALE GENOMIC DNA]</scope>
    <source>
        <strain evidence="7 8">ATCC 201684</strain>
    </source>
</reference>
<keyword evidence="2" id="KW-0238">DNA-binding</keyword>
<dbReference type="GO" id="GO:0003700">
    <property type="term" value="F:DNA-binding transcription factor activity"/>
    <property type="evidence" value="ECO:0007669"/>
    <property type="project" value="InterPro"/>
</dbReference>
<dbReference type="Proteomes" id="UP000481153">
    <property type="component" value="Unassembled WGS sequence"/>
</dbReference>
<keyword evidence="8" id="KW-1185">Reference proteome</keyword>
<comment type="caution">
    <text evidence="7">The sequence shown here is derived from an EMBL/GenBank/DDBJ whole genome shotgun (WGS) entry which is preliminary data.</text>
</comment>
<evidence type="ECO:0000256" key="5">
    <source>
        <dbReference type="SAM" id="MobiDB-lite"/>
    </source>
</evidence>
<dbReference type="PANTHER" id="PTHR10015:SF206">
    <property type="entry name" value="HSF-TYPE DNA-BINDING DOMAIN-CONTAINING PROTEIN"/>
    <property type="match status" value="1"/>
</dbReference>
<dbReference type="Pfam" id="PF00447">
    <property type="entry name" value="HSF_DNA-bind"/>
    <property type="match status" value="1"/>
</dbReference>
<comment type="similarity">
    <text evidence="4">Belongs to the HSF family.</text>
</comment>
<evidence type="ECO:0000259" key="6">
    <source>
        <dbReference type="SMART" id="SM00415"/>
    </source>
</evidence>
<evidence type="ECO:0000256" key="2">
    <source>
        <dbReference type="ARBA" id="ARBA00023125"/>
    </source>
</evidence>
<dbReference type="PRINTS" id="PR00056">
    <property type="entry name" value="HSFDOMAIN"/>
</dbReference>
<dbReference type="VEuPathDB" id="FungiDB:AeMF1_012596"/>
<dbReference type="SMART" id="SM00415">
    <property type="entry name" value="HSF"/>
    <property type="match status" value="1"/>
</dbReference>
<accession>A0A6G0XN23</accession>